<evidence type="ECO:0000313" key="1">
    <source>
        <dbReference type="EMBL" id="QQK08036.1"/>
    </source>
</evidence>
<accession>A0AC61MX55</accession>
<reference evidence="1 2" key="1">
    <citation type="journal article" date="2022" name="Int. J. Syst. Evol. Microbiol.">
        <title>Miniphocaeibacter halophilus sp. nov., an ammonium-tolerant acetate-producing bacterium isolated from a biogas system.</title>
        <authorList>
            <person name="Schnurer A."/>
            <person name="Singh A."/>
            <person name="Bi S."/>
            <person name="Qiao W."/>
            <person name="Westerholm M."/>
        </authorList>
    </citation>
    <scope>NUCLEOTIDE SEQUENCE [LARGE SCALE GENOMIC DNA]</scope>
    <source>
        <strain evidence="1 2">AMB_01</strain>
    </source>
</reference>
<sequence length="362" mass="39575">MDEKKFMALAIELAEKGRGKVNPNPLVGAVIVKDGEVIGRGYHEEYGRAHAEVNAINSSKKSLCGSTMYVTLEPCCHQGTNSPCTEAIIKSGISEVVVGTLDPNPIVAGKGVGILKAKGINVKVGFLEEECKELIKIFSHYIKTKTPYVTMKYAMTMDGKIATKTNKSKWITGDEARENVHKTRGEYAGIMVGINTVVNDDPMLTCRLEGFYNPIRIICDTNLILSLDSKIVRTARKVRTIIATCNRDLKKQREYINLGCEILVTDMKDGHINLSQLMKKLGEMKIDSILLEGGGTLNWSALEGGIVKSLQVYIAPKLFGGLHGISPIRGDGVSDPINSIKLSPPTVKYFGSDILLESEVLF</sequence>
<evidence type="ECO:0000313" key="2">
    <source>
        <dbReference type="Proteomes" id="UP000595814"/>
    </source>
</evidence>
<protein>
    <submittedName>
        <fullName evidence="1">Bifunctional diaminohydroxyphosphoribosylaminopyrimidine deaminase/5-amino-6-(5-phosphoribosylamino)uracil reductase RibD</fullName>
        <ecNumber evidence="1">1.1.1.193</ecNumber>
        <ecNumber evidence="1">3.5.4.26</ecNumber>
    </submittedName>
</protein>
<dbReference type="EC" id="1.1.1.193" evidence="1"/>
<keyword evidence="1" id="KW-0560">Oxidoreductase</keyword>
<proteinExistence type="predicted"/>
<keyword evidence="1" id="KW-0378">Hydrolase</keyword>
<dbReference type="EC" id="3.5.4.26" evidence="1"/>
<dbReference type="Proteomes" id="UP000595814">
    <property type="component" value="Chromosome"/>
</dbReference>
<keyword evidence="2" id="KW-1185">Reference proteome</keyword>
<gene>
    <name evidence="1" type="primary">ribD</name>
    <name evidence="1" type="ORF">JFY71_00415</name>
</gene>
<dbReference type="EMBL" id="CP066744">
    <property type="protein sequence ID" value="QQK08036.1"/>
    <property type="molecule type" value="Genomic_DNA"/>
</dbReference>
<name>A0AC61MX55_9FIRM</name>
<organism evidence="1 2">
    <name type="scientific">Miniphocaeibacter halophilus</name>
    <dbReference type="NCBI Taxonomy" id="2931922"/>
    <lineage>
        <taxon>Bacteria</taxon>
        <taxon>Bacillati</taxon>
        <taxon>Bacillota</taxon>
        <taxon>Tissierellia</taxon>
        <taxon>Tissierellales</taxon>
        <taxon>Peptoniphilaceae</taxon>
        <taxon>Miniphocaeibacter</taxon>
    </lineage>
</organism>